<evidence type="ECO:0000256" key="1">
    <source>
        <dbReference type="ARBA" id="ARBA00008061"/>
    </source>
</evidence>
<keyword evidence="2" id="KW-0378">Hydrolase</keyword>
<gene>
    <name evidence="5" type="ORF">SAMN05660742_10857</name>
</gene>
<dbReference type="PANTHER" id="PTHR10357">
    <property type="entry name" value="ALPHA-AMYLASE FAMILY MEMBER"/>
    <property type="match status" value="1"/>
</dbReference>
<dbReference type="PANTHER" id="PTHR10357:SF179">
    <property type="entry name" value="NEUTRAL AND BASIC AMINO ACID TRANSPORT PROTEIN RBAT"/>
    <property type="match status" value="1"/>
</dbReference>
<dbReference type="Pfam" id="PF00128">
    <property type="entry name" value="Alpha-amylase"/>
    <property type="match status" value="1"/>
</dbReference>
<dbReference type="FunFam" id="2.60.40.1180:FF:000007">
    <property type="entry name" value="Sucrose isomerase"/>
    <property type="match status" value="1"/>
</dbReference>
<dbReference type="Gene3D" id="3.20.20.80">
    <property type="entry name" value="Glycosidases"/>
    <property type="match status" value="1"/>
</dbReference>
<dbReference type="AlphaFoldDB" id="A0A1H6YYB7"/>
<evidence type="ECO:0000256" key="2">
    <source>
        <dbReference type="ARBA" id="ARBA00022801"/>
    </source>
</evidence>
<dbReference type="SMART" id="SM00642">
    <property type="entry name" value="Aamy"/>
    <property type="match status" value="1"/>
</dbReference>
<dbReference type="InterPro" id="IPR045857">
    <property type="entry name" value="O16G_dom_2"/>
</dbReference>
<comment type="similarity">
    <text evidence="1">Belongs to the glycosyl hydrolase 13 family.</text>
</comment>
<dbReference type="NCBIfam" id="NF008183">
    <property type="entry name" value="PRK10933.1"/>
    <property type="match status" value="1"/>
</dbReference>
<dbReference type="InterPro" id="IPR013780">
    <property type="entry name" value="Glyco_hydro_b"/>
</dbReference>
<name>A0A1H6YYB7_9FIRM</name>
<proteinExistence type="inferred from homology"/>
<dbReference type="FunFam" id="3.20.20.80:FF:000064">
    <property type="entry name" value="Oligo-1,6-glucosidase"/>
    <property type="match status" value="1"/>
</dbReference>
<dbReference type="Proteomes" id="UP000199662">
    <property type="component" value="Unassembled WGS sequence"/>
</dbReference>
<dbReference type="GO" id="GO:0009313">
    <property type="term" value="P:oligosaccharide catabolic process"/>
    <property type="evidence" value="ECO:0007669"/>
    <property type="project" value="TreeGrafter"/>
</dbReference>
<accession>A0A1H6YYB7</accession>
<dbReference type="CDD" id="cd11333">
    <property type="entry name" value="AmyAc_SI_OligoGlu_DGase"/>
    <property type="match status" value="1"/>
</dbReference>
<keyword evidence="6" id="KW-1185">Reference proteome</keyword>
<evidence type="ECO:0000313" key="6">
    <source>
        <dbReference type="Proteomes" id="UP000199662"/>
    </source>
</evidence>
<evidence type="ECO:0000256" key="3">
    <source>
        <dbReference type="ARBA" id="ARBA00023295"/>
    </source>
</evidence>
<dbReference type="Gene3D" id="2.60.40.1180">
    <property type="entry name" value="Golgi alpha-mannosidase II"/>
    <property type="match status" value="1"/>
</dbReference>
<evidence type="ECO:0000313" key="5">
    <source>
        <dbReference type="EMBL" id="SEJ46201.1"/>
    </source>
</evidence>
<dbReference type="GO" id="GO:0004556">
    <property type="term" value="F:alpha-amylase activity"/>
    <property type="evidence" value="ECO:0007669"/>
    <property type="project" value="TreeGrafter"/>
</dbReference>
<reference evidence="5 6" key="1">
    <citation type="submission" date="2016-10" db="EMBL/GenBank/DDBJ databases">
        <authorList>
            <person name="de Groot N.N."/>
        </authorList>
    </citation>
    <scope>NUCLEOTIDE SEQUENCE [LARGE SCALE GENOMIC DNA]</scope>
    <source>
        <strain evidence="5 6">DSM 2179</strain>
    </source>
</reference>
<dbReference type="Gene3D" id="3.90.400.10">
    <property type="entry name" value="Oligo-1,6-glucosidase, Domain 2"/>
    <property type="match status" value="1"/>
</dbReference>
<dbReference type="RefSeq" id="WP_091831143.1">
    <property type="nucleotide sequence ID" value="NZ_FNZK01000008.1"/>
</dbReference>
<evidence type="ECO:0000259" key="4">
    <source>
        <dbReference type="SMART" id="SM00642"/>
    </source>
</evidence>
<protein>
    <submittedName>
        <fullName evidence="5">Alpha-glucosidase</fullName>
    </submittedName>
</protein>
<dbReference type="STRING" id="84035.SAMN05660742_10857"/>
<dbReference type="SUPFAM" id="SSF51445">
    <property type="entry name" value="(Trans)glycosidases"/>
    <property type="match status" value="1"/>
</dbReference>
<dbReference type="InterPro" id="IPR017853">
    <property type="entry name" value="GH"/>
</dbReference>
<sequence>MDKLKWWQKTMVYQIYPKSFYDSNGDGIGDLTGITQKLSYIHNLGAGAIWLTPMYSSSMIDNGYDVSDYRNIAPEYGTMADMEALIHEAKKYDIRILLDLVFNHTSDEHVWFQESRKSLENDKRDWYIWRDAKPDGSPPTNWRGIFGGSAWTLDECTGQYYLHTFAAKQPDLNWENVKVRQAMYDIAEFWLDKGVGGFRIDAITYIKKPAVYDDLPIDGPDRMGNVHQATANQSGILDFLQEFKQAVFTGKDIVTVAEANGVKAEELKYWVGETGIFDMLFEFSHISLDMEESSLWYQPIPWKLTQLKRALSESQRATSNNGWYPAFFENHDQPRSINHFFPEAVDAELAAKVLATVLLTLKGTPFIYEGQELGMTNTAWPSIQCYDDISSHGQYQLARQAGLSDQEALRFIQKYSRDNARTPMQWNNQKNAGFTTGKPWLPVNENYRNINVACEQMKENSVFNYYKKLAELRKNYEALLQGRYQELLKSNEAIYAYLRILSEQTILIICNFSDKQTAYELPRDLIINKLLMGTYDDAPENRLRSYEARIYLCEGSDVL</sequence>
<dbReference type="SUPFAM" id="SSF51011">
    <property type="entry name" value="Glycosyl hydrolase domain"/>
    <property type="match status" value="1"/>
</dbReference>
<dbReference type="FunFam" id="3.90.400.10:FF:000002">
    <property type="entry name" value="Sucrose isomerase"/>
    <property type="match status" value="1"/>
</dbReference>
<feature type="domain" description="Glycosyl hydrolase family 13 catalytic" evidence="4">
    <location>
        <begin position="14"/>
        <end position="421"/>
    </location>
</feature>
<organism evidence="5 6">
    <name type="scientific">Propionispira arboris</name>
    <dbReference type="NCBI Taxonomy" id="84035"/>
    <lineage>
        <taxon>Bacteria</taxon>
        <taxon>Bacillati</taxon>
        <taxon>Bacillota</taxon>
        <taxon>Negativicutes</taxon>
        <taxon>Selenomonadales</taxon>
        <taxon>Selenomonadaceae</taxon>
        <taxon>Propionispira</taxon>
    </lineage>
</organism>
<dbReference type="EMBL" id="FNZK01000008">
    <property type="protein sequence ID" value="SEJ46201.1"/>
    <property type="molecule type" value="Genomic_DNA"/>
</dbReference>
<dbReference type="InterPro" id="IPR006047">
    <property type="entry name" value="GH13_cat_dom"/>
</dbReference>
<keyword evidence="3" id="KW-0326">Glycosidase</keyword>